<keyword evidence="2" id="KW-0285">Flavoprotein</keyword>
<dbReference type="InParanoid" id="W3WKC4"/>
<dbReference type="InterPro" id="IPR016166">
    <property type="entry name" value="FAD-bd_PCMH"/>
</dbReference>
<dbReference type="OMA" id="DCLELYN"/>
<reference evidence="8" key="1">
    <citation type="journal article" date="2015" name="BMC Genomics">
        <title>Genomic and transcriptomic analysis of the endophytic fungus Pestalotiopsis fici reveals its lifestyle and high potential for synthesis of natural products.</title>
        <authorList>
            <person name="Wang X."/>
            <person name="Zhang X."/>
            <person name="Liu L."/>
            <person name="Xiang M."/>
            <person name="Wang W."/>
            <person name="Sun X."/>
            <person name="Che Y."/>
            <person name="Guo L."/>
            <person name="Liu G."/>
            <person name="Guo L."/>
            <person name="Wang C."/>
            <person name="Yin W.B."/>
            <person name="Stadler M."/>
            <person name="Zhang X."/>
            <person name="Liu X."/>
        </authorList>
    </citation>
    <scope>NUCLEOTIDE SEQUENCE [LARGE SCALE GENOMIC DNA]</scope>
    <source>
        <strain evidence="8">W106-1 / CGMCC3.15140</strain>
    </source>
</reference>
<dbReference type="InterPro" id="IPR036318">
    <property type="entry name" value="FAD-bd_PCMH-like_sf"/>
</dbReference>
<dbReference type="InterPro" id="IPR016167">
    <property type="entry name" value="FAD-bd_PCMH_sub1"/>
</dbReference>
<evidence type="ECO:0000256" key="4">
    <source>
        <dbReference type="ARBA" id="ARBA00023002"/>
    </source>
</evidence>
<dbReference type="Pfam" id="PF01565">
    <property type="entry name" value="FAD_binding_4"/>
    <property type="match status" value="1"/>
</dbReference>
<dbReference type="GO" id="GO:0071949">
    <property type="term" value="F:FAD binding"/>
    <property type="evidence" value="ECO:0007669"/>
    <property type="project" value="InterPro"/>
</dbReference>
<feature type="region of interest" description="Disordered" evidence="5">
    <location>
        <begin position="1"/>
        <end position="22"/>
    </location>
</feature>
<dbReference type="Pfam" id="PF08031">
    <property type="entry name" value="BBE"/>
    <property type="match status" value="1"/>
</dbReference>
<dbReference type="Gene3D" id="3.30.465.10">
    <property type="match status" value="1"/>
</dbReference>
<dbReference type="RefSeq" id="XP_007841335.1">
    <property type="nucleotide sequence ID" value="XM_007843144.1"/>
</dbReference>
<dbReference type="OrthoDB" id="407275at2759"/>
<dbReference type="PANTHER" id="PTHR42973:SF7">
    <property type="entry name" value="FAD-BINDING PCMH-TYPE DOMAIN-CONTAINING PROTEIN"/>
    <property type="match status" value="1"/>
</dbReference>
<evidence type="ECO:0000256" key="5">
    <source>
        <dbReference type="SAM" id="MobiDB-lite"/>
    </source>
</evidence>
<dbReference type="SUPFAM" id="SSF56176">
    <property type="entry name" value="FAD-binding/transporter-associated domain-like"/>
    <property type="match status" value="1"/>
</dbReference>
<dbReference type="GeneID" id="19279576"/>
<dbReference type="Gene3D" id="3.40.462.20">
    <property type="match status" value="1"/>
</dbReference>
<protein>
    <recommendedName>
        <fullName evidence="6">FAD-binding PCMH-type domain-containing protein</fullName>
    </recommendedName>
</protein>
<organism evidence="7 8">
    <name type="scientific">Pestalotiopsis fici (strain W106-1 / CGMCC3.15140)</name>
    <dbReference type="NCBI Taxonomy" id="1229662"/>
    <lineage>
        <taxon>Eukaryota</taxon>
        <taxon>Fungi</taxon>
        <taxon>Dikarya</taxon>
        <taxon>Ascomycota</taxon>
        <taxon>Pezizomycotina</taxon>
        <taxon>Sordariomycetes</taxon>
        <taxon>Xylariomycetidae</taxon>
        <taxon>Amphisphaeriales</taxon>
        <taxon>Sporocadaceae</taxon>
        <taxon>Pestalotiopsis</taxon>
    </lineage>
</organism>
<evidence type="ECO:0000259" key="6">
    <source>
        <dbReference type="PROSITE" id="PS51387"/>
    </source>
</evidence>
<evidence type="ECO:0000313" key="7">
    <source>
        <dbReference type="EMBL" id="ETS73617.1"/>
    </source>
</evidence>
<dbReference type="Proteomes" id="UP000030651">
    <property type="component" value="Unassembled WGS sequence"/>
</dbReference>
<dbReference type="Gene3D" id="3.30.43.10">
    <property type="entry name" value="Uridine Diphospho-n-acetylenolpyruvylglucosamine Reductase, domain 2"/>
    <property type="match status" value="1"/>
</dbReference>
<dbReference type="AlphaFoldDB" id="W3WKC4"/>
<dbReference type="PROSITE" id="PS51387">
    <property type="entry name" value="FAD_PCMH"/>
    <property type="match status" value="1"/>
</dbReference>
<dbReference type="KEGG" id="pfy:PFICI_14563"/>
<comment type="similarity">
    <text evidence="1">Belongs to the oxygen-dependent FAD-linked oxidoreductase family.</text>
</comment>
<dbReference type="SUPFAM" id="SSF55103">
    <property type="entry name" value="FAD-linked oxidases, C-terminal domain"/>
    <property type="match status" value="1"/>
</dbReference>
<accession>W3WKC4</accession>
<sequence length="505" mass="55218">MSEIKAGAEFHNPPPPGSTRNAVRTDAAGLVPILDAQPEIHIYTKSHPLFADLSRVRTEMTEMTPLAIARPTNEAEIAAVVRHCKSNGIAVAIRSGGNDMGERSRSNGGVVIDVRSLDHMVIAANRQSVRLGGGVNLGSLQKFLDSHELDAPCGWGYEVGYVAWACGGGYGLECGTRGLGVDQILGGRIVTSLGEVLEAVPGDEGCNDPDADDIWWALRGAGAGVIGVVSELTIKTYPRPRAIAGYVWFPLSEAETVFGNMEKLYQEEFPDNFAGEVFVINPINNDGGTINHFFWWQLKDDGSDLEQAKAYHKRITQCGTVIHDTVRDKDGDYNETTPHDFLFSISIPSRGSGMRSSTMSANFPSFSAKLGTILARHPLPTEKSCIVLHNCHGRGAQRDPTAAFGNRDQHILIGITAQFDEAEKEPEEQARRWPDIVYNELQEAGLLTGWKYINFNSPEKGDGKMYLGGEGVKRMRRIKEKWDPTGLFQRCTPDLGTDDLMNGFA</sequence>
<dbReference type="PANTHER" id="PTHR42973">
    <property type="entry name" value="BINDING OXIDOREDUCTASE, PUTATIVE (AFU_ORTHOLOGUE AFUA_1G17690)-RELATED"/>
    <property type="match status" value="1"/>
</dbReference>
<gene>
    <name evidence="7" type="ORF">PFICI_14563</name>
</gene>
<dbReference type="InterPro" id="IPR016164">
    <property type="entry name" value="FAD-linked_Oxase-like_C"/>
</dbReference>
<dbReference type="EMBL" id="KI912121">
    <property type="protein sequence ID" value="ETS73617.1"/>
    <property type="molecule type" value="Genomic_DNA"/>
</dbReference>
<name>W3WKC4_PESFW</name>
<keyword evidence="4" id="KW-0560">Oxidoreductase</keyword>
<proteinExistence type="inferred from homology"/>
<dbReference type="InterPro" id="IPR006094">
    <property type="entry name" value="Oxid_FAD_bind_N"/>
</dbReference>
<evidence type="ECO:0000313" key="8">
    <source>
        <dbReference type="Proteomes" id="UP000030651"/>
    </source>
</evidence>
<dbReference type="InterPro" id="IPR016169">
    <property type="entry name" value="FAD-bd_PCMH_sub2"/>
</dbReference>
<dbReference type="STRING" id="1229662.W3WKC4"/>
<evidence type="ECO:0000256" key="2">
    <source>
        <dbReference type="ARBA" id="ARBA00022630"/>
    </source>
</evidence>
<dbReference type="GO" id="GO:0016491">
    <property type="term" value="F:oxidoreductase activity"/>
    <property type="evidence" value="ECO:0007669"/>
    <property type="project" value="UniProtKB-KW"/>
</dbReference>
<evidence type="ECO:0000256" key="3">
    <source>
        <dbReference type="ARBA" id="ARBA00022827"/>
    </source>
</evidence>
<dbReference type="InterPro" id="IPR050416">
    <property type="entry name" value="FAD-linked_Oxidoreductase"/>
</dbReference>
<feature type="domain" description="FAD-binding PCMH-type" evidence="6">
    <location>
        <begin position="61"/>
        <end position="239"/>
    </location>
</feature>
<keyword evidence="3" id="KW-0274">FAD</keyword>
<keyword evidence="8" id="KW-1185">Reference proteome</keyword>
<dbReference type="eggNOG" id="ENOG502SII3">
    <property type="taxonomic scope" value="Eukaryota"/>
</dbReference>
<evidence type="ECO:0000256" key="1">
    <source>
        <dbReference type="ARBA" id="ARBA00005466"/>
    </source>
</evidence>
<dbReference type="InterPro" id="IPR012951">
    <property type="entry name" value="BBE"/>
</dbReference>
<dbReference type="HOGENOM" id="CLU_018354_10_0_1"/>